<proteinExistence type="predicted"/>
<dbReference type="EMBL" id="CM047899">
    <property type="protein sequence ID" value="KAJ0101173.1"/>
    <property type="molecule type" value="Genomic_DNA"/>
</dbReference>
<gene>
    <name evidence="1" type="ORF">Patl1_04164</name>
</gene>
<reference evidence="2" key="1">
    <citation type="journal article" date="2023" name="G3 (Bethesda)">
        <title>Genome assembly and association tests identify interacting loci associated with vigor, precocity, and sex in interspecific pistachio rootstocks.</title>
        <authorList>
            <person name="Palmer W."/>
            <person name="Jacygrad E."/>
            <person name="Sagayaradj S."/>
            <person name="Cavanaugh K."/>
            <person name="Han R."/>
            <person name="Bertier L."/>
            <person name="Beede B."/>
            <person name="Kafkas S."/>
            <person name="Golino D."/>
            <person name="Preece J."/>
            <person name="Michelmore R."/>
        </authorList>
    </citation>
    <scope>NUCLEOTIDE SEQUENCE [LARGE SCALE GENOMIC DNA]</scope>
</reference>
<comment type="caution">
    <text evidence="1">The sequence shown here is derived from an EMBL/GenBank/DDBJ whole genome shotgun (WGS) entry which is preliminary data.</text>
</comment>
<protein>
    <submittedName>
        <fullName evidence="1">Uncharacterized protein</fullName>
    </submittedName>
</protein>
<keyword evidence="2" id="KW-1185">Reference proteome</keyword>
<organism evidence="1 2">
    <name type="scientific">Pistacia atlantica</name>
    <dbReference type="NCBI Taxonomy" id="434234"/>
    <lineage>
        <taxon>Eukaryota</taxon>
        <taxon>Viridiplantae</taxon>
        <taxon>Streptophyta</taxon>
        <taxon>Embryophyta</taxon>
        <taxon>Tracheophyta</taxon>
        <taxon>Spermatophyta</taxon>
        <taxon>Magnoliopsida</taxon>
        <taxon>eudicotyledons</taxon>
        <taxon>Gunneridae</taxon>
        <taxon>Pentapetalae</taxon>
        <taxon>rosids</taxon>
        <taxon>malvids</taxon>
        <taxon>Sapindales</taxon>
        <taxon>Anacardiaceae</taxon>
        <taxon>Pistacia</taxon>
    </lineage>
</organism>
<evidence type="ECO:0000313" key="2">
    <source>
        <dbReference type="Proteomes" id="UP001164250"/>
    </source>
</evidence>
<accession>A0ACC1BQ93</accession>
<sequence length="111" mass="12139">MRWFLLFLQGSDVNSLLERLNSTDVNSILPASVLKQLAVAVESGKKFRSIKDFLASSGSSSPILERAGLSLSAVKSLVLRDKDDKLASDFGKDEKVMSLIQSLFDAGRLIH</sequence>
<evidence type="ECO:0000313" key="1">
    <source>
        <dbReference type="EMBL" id="KAJ0101173.1"/>
    </source>
</evidence>
<dbReference type="Proteomes" id="UP001164250">
    <property type="component" value="Chromosome 3"/>
</dbReference>
<name>A0ACC1BQ93_9ROSI</name>